<comment type="caution">
    <text evidence="2">The sequence shown here is derived from an EMBL/GenBank/DDBJ whole genome shotgun (WGS) entry which is preliminary data.</text>
</comment>
<gene>
    <name evidence="2" type="ORF">JXQ802_LOCUS6291</name>
</gene>
<organism evidence="2 3">
    <name type="scientific">Rotaria sordida</name>
    <dbReference type="NCBI Taxonomy" id="392033"/>
    <lineage>
        <taxon>Eukaryota</taxon>
        <taxon>Metazoa</taxon>
        <taxon>Spiralia</taxon>
        <taxon>Gnathifera</taxon>
        <taxon>Rotifera</taxon>
        <taxon>Eurotatoria</taxon>
        <taxon>Bdelloidea</taxon>
        <taxon>Philodinida</taxon>
        <taxon>Philodinidae</taxon>
        <taxon>Rotaria</taxon>
    </lineage>
</organism>
<reference evidence="2" key="1">
    <citation type="submission" date="2021-02" db="EMBL/GenBank/DDBJ databases">
        <authorList>
            <person name="Nowell W R."/>
        </authorList>
    </citation>
    <scope>NUCLEOTIDE SEQUENCE</scope>
</reference>
<name>A0A813VPG4_9BILA</name>
<keyword evidence="1" id="KW-0732">Signal</keyword>
<dbReference type="EMBL" id="CAJNOL010000099">
    <property type="protein sequence ID" value="CAF0843145.1"/>
    <property type="molecule type" value="Genomic_DNA"/>
</dbReference>
<evidence type="ECO:0000256" key="1">
    <source>
        <dbReference type="SAM" id="SignalP"/>
    </source>
</evidence>
<dbReference type="InterPro" id="IPR047746">
    <property type="entry name" value="Dae2/Tae2-like"/>
</dbReference>
<keyword evidence="3" id="KW-1185">Reference proteome</keyword>
<feature type="chain" id="PRO_5032959682" evidence="1">
    <location>
        <begin position="24"/>
        <end position="139"/>
    </location>
</feature>
<dbReference type="NCBIfam" id="NF033857">
    <property type="entry name" value="BPSL0067_fam"/>
    <property type="match status" value="1"/>
</dbReference>
<dbReference type="AlphaFoldDB" id="A0A813VPG4"/>
<evidence type="ECO:0000313" key="3">
    <source>
        <dbReference type="Proteomes" id="UP000663870"/>
    </source>
</evidence>
<evidence type="ECO:0000313" key="2">
    <source>
        <dbReference type="EMBL" id="CAF0843145.1"/>
    </source>
</evidence>
<proteinExistence type="predicted"/>
<sequence>MRTSSILLCLVFSIFAIISVVNGISCENPSQYAGRSLCDPFGGYCGECVSLVKICTGDRRTIHQWRPGTRVRGANIASGTAIATFPNGKYRGHAAIYISQDKNGIQVWDQWKGHPVSRRTIRWNGSGLSNNGDSFYVIN</sequence>
<dbReference type="Proteomes" id="UP000663870">
    <property type="component" value="Unassembled WGS sequence"/>
</dbReference>
<accession>A0A813VPG4</accession>
<feature type="signal peptide" evidence="1">
    <location>
        <begin position="1"/>
        <end position="23"/>
    </location>
</feature>
<protein>
    <submittedName>
        <fullName evidence="2">Uncharacterized protein</fullName>
    </submittedName>
</protein>